<sequence length="269" mass="30287">MNQKLEQLKRNLKTYDNLAVAFSGGVDSAFLLKTACDVLGSHVLAVTIRSDIFPVREEEEARQFCARYGIRQIVCGVDALKIPGFVQNPKNRCYLCKQKMMEVITGVAKEQGMFHIAEGSIADDANDYRPGRLAVAESGVISPLQEAGLTKEEIRALSAQMELPTCDKQSFACLASRFVYGEQITKEKLSMVGRAEQLLLDMGFDQVRVRIHGQMARIEVLPHDFERMLQETTRMYVTEKFYEYGFTYVAMDLQGYRTGSMNKGVNPLI</sequence>
<dbReference type="HOGENOM" id="CLU_061181_2_0_9"/>
<evidence type="ECO:0000313" key="2">
    <source>
        <dbReference type="EMBL" id="EMZ27872.1"/>
    </source>
</evidence>
<keyword evidence="3" id="KW-1185">Reference proteome</keyword>
<organism evidence="2 3">
    <name type="scientific">Eubacterium plexicaudatum ASF492</name>
    <dbReference type="NCBI Taxonomy" id="1235802"/>
    <lineage>
        <taxon>Bacteria</taxon>
        <taxon>Bacillati</taxon>
        <taxon>Bacillota</taxon>
        <taxon>Clostridia</taxon>
        <taxon>Eubacteriales</taxon>
        <taxon>Eubacteriaceae</taxon>
        <taxon>Eubacterium</taxon>
    </lineage>
</organism>
<reference evidence="2 3" key="1">
    <citation type="journal article" date="2014" name="Genome Announc.">
        <title>Draft genome sequences of the altered schaedler flora, a defined bacterial community from gnotobiotic mice.</title>
        <authorList>
            <person name="Wannemuehler M.J."/>
            <person name="Overstreet A.M."/>
            <person name="Ward D.V."/>
            <person name="Phillips G.J."/>
        </authorList>
    </citation>
    <scope>NUCLEOTIDE SEQUENCE [LARGE SCALE GENOMIC DNA]</scope>
    <source>
        <strain evidence="2 3">ASF492</strain>
    </source>
</reference>
<proteinExistence type="predicted"/>
<dbReference type="NCBIfam" id="TIGR00268">
    <property type="entry name" value="ATP-dependent sacrificial sulfur transferase LarE"/>
    <property type="match status" value="1"/>
</dbReference>
<protein>
    <submittedName>
        <fullName evidence="2">TIGR00268 family protein</fullName>
    </submittedName>
</protein>
<evidence type="ECO:0000313" key="3">
    <source>
        <dbReference type="Proteomes" id="UP000012589"/>
    </source>
</evidence>
<dbReference type="PANTHER" id="PTHR43169:SF2">
    <property type="entry name" value="NAD_GMP SYNTHASE DOMAIN-CONTAINING PROTEIN"/>
    <property type="match status" value="1"/>
</dbReference>
<dbReference type="PATRIC" id="fig|1235802.3.peg.2361"/>
<comment type="caution">
    <text evidence="2">The sequence shown here is derived from an EMBL/GenBank/DDBJ whole genome shotgun (WGS) entry which is preliminary data.</text>
</comment>
<evidence type="ECO:0000256" key="1">
    <source>
        <dbReference type="PIRSR" id="PIRSR006661-1"/>
    </source>
</evidence>
<dbReference type="InterPro" id="IPR005232">
    <property type="entry name" value="LarE"/>
</dbReference>
<dbReference type="InterPro" id="IPR052188">
    <property type="entry name" value="Ni-pincer_cofactor_biosynth"/>
</dbReference>
<accession>N2AEM5</accession>
<name>N2AEM5_9FIRM</name>
<dbReference type="PIRSF" id="PIRSF006661">
    <property type="entry name" value="PP-lp_UCP006661"/>
    <property type="match status" value="1"/>
</dbReference>
<dbReference type="Proteomes" id="UP000012589">
    <property type="component" value="Unassembled WGS sequence"/>
</dbReference>
<feature type="active site" description="Nucleophile and sulfur donor" evidence="1">
    <location>
        <position position="173"/>
    </location>
</feature>
<dbReference type="EMBL" id="AQFT01000067">
    <property type="protein sequence ID" value="EMZ27872.1"/>
    <property type="molecule type" value="Genomic_DNA"/>
</dbReference>
<dbReference type="AlphaFoldDB" id="N2AEM5"/>
<dbReference type="PANTHER" id="PTHR43169">
    <property type="entry name" value="EXSB FAMILY PROTEIN"/>
    <property type="match status" value="1"/>
</dbReference>
<dbReference type="GO" id="GO:0016783">
    <property type="term" value="F:sulfurtransferase activity"/>
    <property type="evidence" value="ECO:0007669"/>
    <property type="project" value="InterPro"/>
</dbReference>
<dbReference type="eggNOG" id="COG1606">
    <property type="taxonomic scope" value="Bacteria"/>
</dbReference>
<dbReference type="CDD" id="cd01990">
    <property type="entry name" value="LarE-like"/>
    <property type="match status" value="1"/>
</dbReference>
<dbReference type="InterPro" id="IPR014729">
    <property type="entry name" value="Rossmann-like_a/b/a_fold"/>
</dbReference>
<dbReference type="SUPFAM" id="SSF52402">
    <property type="entry name" value="Adenine nucleotide alpha hydrolases-like"/>
    <property type="match status" value="1"/>
</dbReference>
<dbReference type="STRING" id="1235802.C823_02221"/>
<gene>
    <name evidence="2" type="ORF">C823_02221</name>
</gene>
<dbReference type="OrthoDB" id="9776919at2"/>
<dbReference type="Gene3D" id="3.40.50.620">
    <property type="entry name" value="HUPs"/>
    <property type="match status" value="1"/>
</dbReference>